<feature type="transmembrane region" description="Helical" evidence="1">
    <location>
        <begin position="356"/>
        <end position="376"/>
    </location>
</feature>
<dbReference type="AlphaFoldDB" id="A0A848B1Q3"/>
<evidence type="ECO:0000313" key="3">
    <source>
        <dbReference type="Proteomes" id="UP000576225"/>
    </source>
</evidence>
<sequence>MPDLNGFELAIGRLAGISLITLLLCFWIFFLKRAENRLFFLFFFLFLFVYSGIGWSYEDVGFEYIYYYTIYVAVLSGTIFLVKGKEQHLGNYQQEQLLLLAVKQYGSWIIGLYLFLCLGELVFPEFKLQLLINPPLPDIKENLADRLENAASLGIVGGILYYLRNLAFPFYLCALLMYRKRIFYLVFLVFFPLYIQYCAESYISRGVVLINFIVLITCIYIYNRRYRKWLLGGGIVCAPFLLLGAVIYSYIRLGYHDVSFSFKEAFQLLVRQETFYPIWFNWIYEWKEEAELAGAYWEWLFSLPLPSFMKAYSHDIAFNAIFSEYILEKSRYQVGQGFSILLPGVMNESIFLLGKINFFLHAVIFGILIGAAFRILKYKVERYLFLYVALYCSYTTARGGTIASYPFLLKHLLIFAIVVWIYLFIKKQRNNSFPE</sequence>
<accession>A0A848B1Q3</accession>
<feature type="transmembrane region" description="Helical" evidence="1">
    <location>
        <begin position="64"/>
        <end position="84"/>
    </location>
</feature>
<reference evidence="2 3" key="1">
    <citation type="submission" date="2020-04" db="EMBL/GenBank/DDBJ databases">
        <authorList>
            <person name="Hitch T.C.A."/>
            <person name="Wylensek D."/>
            <person name="Clavel T."/>
        </authorList>
    </citation>
    <scope>NUCLEOTIDE SEQUENCE [LARGE SCALE GENOMIC DNA]</scope>
    <source>
        <strain evidence="2 3">COR2-253-APC-1A</strain>
    </source>
</reference>
<dbReference type="EMBL" id="JABAEW010000039">
    <property type="protein sequence ID" value="NMD88177.1"/>
    <property type="molecule type" value="Genomic_DNA"/>
</dbReference>
<proteinExistence type="predicted"/>
<evidence type="ECO:0000313" key="2">
    <source>
        <dbReference type="EMBL" id="NMD88177.1"/>
    </source>
</evidence>
<evidence type="ECO:0008006" key="4">
    <source>
        <dbReference type="Google" id="ProtNLM"/>
    </source>
</evidence>
<protein>
    <recommendedName>
        <fullName evidence="4">Oligosaccharide repeat unit polymerase</fullName>
    </recommendedName>
</protein>
<feature type="transmembrane region" description="Helical" evidence="1">
    <location>
        <begin position="12"/>
        <end position="31"/>
    </location>
</feature>
<feature type="transmembrane region" description="Helical" evidence="1">
    <location>
        <begin position="383"/>
        <end position="401"/>
    </location>
</feature>
<keyword evidence="1" id="KW-0812">Transmembrane</keyword>
<feature type="transmembrane region" description="Helical" evidence="1">
    <location>
        <begin position="229"/>
        <end position="251"/>
    </location>
</feature>
<dbReference type="RefSeq" id="WP_168963385.1">
    <property type="nucleotide sequence ID" value="NZ_JABAEW010000039.1"/>
</dbReference>
<feature type="transmembrane region" description="Helical" evidence="1">
    <location>
        <begin position="203"/>
        <end position="222"/>
    </location>
</feature>
<evidence type="ECO:0000256" key="1">
    <source>
        <dbReference type="SAM" id="Phobius"/>
    </source>
</evidence>
<dbReference type="Proteomes" id="UP000576225">
    <property type="component" value="Unassembled WGS sequence"/>
</dbReference>
<feature type="transmembrane region" description="Helical" evidence="1">
    <location>
        <begin position="181"/>
        <end position="197"/>
    </location>
</feature>
<gene>
    <name evidence="2" type="ORF">HF882_16450</name>
</gene>
<comment type="caution">
    <text evidence="2">The sequence shown here is derived from an EMBL/GenBank/DDBJ whole genome shotgun (WGS) entry which is preliminary data.</text>
</comment>
<keyword evidence="1" id="KW-0472">Membrane</keyword>
<feature type="transmembrane region" description="Helical" evidence="1">
    <location>
        <begin position="150"/>
        <end position="174"/>
    </location>
</feature>
<keyword evidence="1" id="KW-1133">Transmembrane helix</keyword>
<feature type="transmembrane region" description="Helical" evidence="1">
    <location>
        <begin position="38"/>
        <end position="58"/>
    </location>
</feature>
<name>A0A848B1Q3_9BACT</name>
<feature type="transmembrane region" description="Helical" evidence="1">
    <location>
        <begin position="105"/>
        <end position="123"/>
    </location>
</feature>
<feature type="transmembrane region" description="Helical" evidence="1">
    <location>
        <begin position="407"/>
        <end position="425"/>
    </location>
</feature>
<organism evidence="2 3">
    <name type="scientific">Victivallis vadensis</name>
    <dbReference type="NCBI Taxonomy" id="172901"/>
    <lineage>
        <taxon>Bacteria</taxon>
        <taxon>Pseudomonadati</taxon>
        <taxon>Lentisphaerota</taxon>
        <taxon>Lentisphaeria</taxon>
        <taxon>Victivallales</taxon>
        <taxon>Victivallaceae</taxon>
        <taxon>Victivallis</taxon>
    </lineage>
</organism>